<dbReference type="InterPro" id="IPR010800">
    <property type="entry name" value="GRP"/>
</dbReference>
<dbReference type="PANTHER" id="PTHR37372:SF1">
    <property type="entry name" value="GEO07177P1"/>
    <property type="match status" value="1"/>
</dbReference>
<reference evidence="2" key="1">
    <citation type="submission" date="2014-07" db="EMBL/GenBank/DDBJ databases">
        <title>Identification of a novel salt tolerance gene in wild soybean by whole-genome sequencing.</title>
        <authorList>
            <person name="Lam H.-M."/>
            <person name="Qi X."/>
            <person name="Li M.-W."/>
            <person name="Liu X."/>
            <person name="Xie M."/>
            <person name="Ni M."/>
            <person name="Xu X."/>
        </authorList>
    </citation>
    <scope>NUCLEOTIDE SEQUENCE [LARGE SCALE GENOMIC DNA]</scope>
    <source>
        <tissue evidence="2">Root</tissue>
    </source>
</reference>
<protein>
    <submittedName>
        <fullName evidence="2">Uncharacterized protein</fullName>
    </submittedName>
</protein>
<dbReference type="Proteomes" id="UP000053555">
    <property type="component" value="Unassembled WGS sequence"/>
</dbReference>
<dbReference type="AlphaFoldDB" id="A0A0B2NPL6"/>
<sequence length="113" mass="12039">MGSKVLLVVVMFMAAILLISAEVAANENENFNKKDGKHAPNGLYDSKWGYGGWGGPWYGGWGGPYYGGGWGGPYYGGGWGGPWHGGGWGWHGGWGGWRPNEHVEAGINGNLNN</sequence>
<name>A0A0B2NPL6_GLYSO</name>
<dbReference type="InterPro" id="IPR052872">
    <property type="entry name" value="ESR_Regulator"/>
</dbReference>
<gene>
    <name evidence="2" type="ORF">glysoja_024289</name>
</gene>
<accession>A0A0B2NPL6</accession>
<evidence type="ECO:0000256" key="1">
    <source>
        <dbReference type="SAM" id="SignalP"/>
    </source>
</evidence>
<dbReference type="EMBL" id="KN672145">
    <property type="protein sequence ID" value="KHM98989.1"/>
    <property type="molecule type" value="Genomic_DNA"/>
</dbReference>
<organism evidence="2">
    <name type="scientific">Glycine soja</name>
    <name type="common">Wild soybean</name>
    <dbReference type="NCBI Taxonomy" id="3848"/>
    <lineage>
        <taxon>Eukaryota</taxon>
        <taxon>Viridiplantae</taxon>
        <taxon>Streptophyta</taxon>
        <taxon>Embryophyta</taxon>
        <taxon>Tracheophyta</taxon>
        <taxon>Spermatophyta</taxon>
        <taxon>Magnoliopsida</taxon>
        <taxon>eudicotyledons</taxon>
        <taxon>Gunneridae</taxon>
        <taxon>Pentapetalae</taxon>
        <taxon>rosids</taxon>
        <taxon>fabids</taxon>
        <taxon>Fabales</taxon>
        <taxon>Fabaceae</taxon>
        <taxon>Papilionoideae</taxon>
        <taxon>50 kb inversion clade</taxon>
        <taxon>NPAAA clade</taxon>
        <taxon>indigoferoid/millettioid clade</taxon>
        <taxon>Phaseoleae</taxon>
        <taxon>Glycine</taxon>
        <taxon>Glycine subgen. Soja</taxon>
    </lineage>
</organism>
<evidence type="ECO:0000313" key="2">
    <source>
        <dbReference type="EMBL" id="KHM98989.1"/>
    </source>
</evidence>
<keyword evidence="1" id="KW-0732">Signal</keyword>
<dbReference type="Pfam" id="PF07172">
    <property type="entry name" value="GRP"/>
    <property type="match status" value="1"/>
</dbReference>
<feature type="signal peptide" evidence="1">
    <location>
        <begin position="1"/>
        <end position="25"/>
    </location>
</feature>
<dbReference type="PANTHER" id="PTHR37372">
    <property type="entry name" value="OS06G0316800 PROTEIN"/>
    <property type="match status" value="1"/>
</dbReference>
<proteinExistence type="predicted"/>
<feature type="chain" id="PRO_5002092325" evidence="1">
    <location>
        <begin position="26"/>
        <end position="113"/>
    </location>
</feature>